<dbReference type="Proteomes" id="UP000317716">
    <property type="component" value="Unassembled WGS sequence"/>
</dbReference>
<dbReference type="HAMAP" id="MF_00122">
    <property type="entry name" value="GatC"/>
    <property type="match status" value="1"/>
</dbReference>
<dbReference type="SUPFAM" id="SSF141000">
    <property type="entry name" value="Glu-tRNAGln amidotransferase C subunit"/>
    <property type="match status" value="1"/>
</dbReference>
<dbReference type="EC" id="6.3.5.-" evidence="1"/>
<dbReference type="GO" id="GO:0006412">
    <property type="term" value="P:translation"/>
    <property type="evidence" value="ECO:0007669"/>
    <property type="project" value="UniProtKB-UniRule"/>
</dbReference>
<dbReference type="Gene3D" id="1.10.8.990">
    <property type="match status" value="1"/>
</dbReference>
<dbReference type="GO" id="GO:0016740">
    <property type="term" value="F:transferase activity"/>
    <property type="evidence" value="ECO:0007669"/>
    <property type="project" value="UniProtKB-KW"/>
</dbReference>
<sequence>MPISREEVRRIAELARLEIPEAKLDRLAGELSKVLDFAATLNRLDLEGLEPSQFAPADAPLREDVVNGRRLARETALAAAPEREDGFFRVPPVVENLNP</sequence>
<dbReference type="InterPro" id="IPR036113">
    <property type="entry name" value="Asp/Glu-ADT_sf_sub_c"/>
</dbReference>
<comment type="subunit">
    <text evidence="1">Heterotrimer of A, B and C subunits.</text>
</comment>
<evidence type="ECO:0000313" key="2">
    <source>
        <dbReference type="EMBL" id="TMQ58497.1"/>
    </source>
</evidence>
<dbReference type="GO" id="GO:0005524">
    <property type="term" value="F:ATP binding"/>
    <property type="evidence" value="ECO:0007669"/>
    <property type="project" value="UniProtKB-KW"/>
</dbReference>
<comment type="catalytic activity">
    <reaction evidence="1">
        <text>L-aspartyl-tRNA(Asn) + L-glutamine + ATP + H2O = L-asparaginyl-tRNA(Asn) + L-glutamate + ADP + phosphate + 2 H(+)</text>
        <dbReference type="Rhea" id="RHEA:14513"/>
        <dbReference type="Rhea" id="RHEA-COMP:9674"/>
        <dbReference type="Rhea" id="RHEA-COMP:9677"/>
        <dbReference type="ChEBI" id="CHEBI:15377"/>
        <dbReference type="ChEBI" id="CHEBI:15378"/>
        <dbReference type="ChEBI" id="CHEBI:29985"/>
        <dbReference type="ChEBI" id="CHEBI:30616"/>
        <dbReference type="ChEBI" id="CHEBI:43474"/>
        <dbReference type="ChEBI" id="CHEBI:58359"/>
        <dbReference type="ChEBI" id="CHEBI:78515"/>
        <dbReference type="ChEBI" id="CHEBI:78516"/>
        <dbReference type="ChEBI" id="CHEBI:456216"/>
    </reaction>
</comment>
<dbReference type="AlphaFoldDB" id="A0A538T4E9"/>
<dbReference type="Gene3D" id="1.10.20.60">
    <property type="entry name" value="Glu-tRNAGln amidotransferase C subunit, N-terminal domain"/>
    <property type="match status" value="1"/>
</dbReference>
<name>A0A538T4E9_UNCEI</name>
<keyword evidence="1" id="KW-0067">ATP-binding</keyword>
<protein>
    <recommendedName>
        <fullName evidence="1">Aspartyl/glutamyl-tRNA(Asn/Gln) amidotransferase subunit C</fullName>
        <shortName evidence="1">Asp/Glu-ADT subunit C</shortName>
        <ecNumber evidence="1">6.3.5.-</ecNumber>
    </recommendedName>
</protein>
<gene>
    <name evidence="1 2" type="primary">gatC</name>
    <name evidence="2" type="ORF">E6K72_02520</name>
</gene>
<keyword evidence="1" id="KW-0436">Ligase</keyword>
<dbReference type="PANTHER" id="PTHR15004">
    <property type="entry name" value="GLUTAMYL-TRNA(GLN) AMIDOTRANSFERASE SUBUNIT C, MITOCHONDRIAL"/>
    <property type="match status" value="1"/>
</dbReference>
<reference evidence="2 3" key="1">
    <citation type="journal article" date="2019" name="Nat. Microbiol.">
        <title>Mediterranean grassland soil C-N compound turnover is dependent on rainfall and depth, and is mediated by genomically divergent microorganisms.</title>
        <authorList>
            <person name="Diamond S."/>
            <person name="Andeer P.F."/>
            <person name="Li Z."/>
            <person name="Crits-Christoph A."/>
            <person name="Burstein D."/>
            <person name="Anantharaman K."/>
            <person name="Lane K.R."/>
            <person name="Thomas B.C."/>
            <person name="Pan C."/>
            <person name="Northen T.R."/>
            <person name="Banfield J.F."/>
        </authorList>
    </citation>
    <scope>NUCLEOTIDE SEQUENCE [LARGE SCALE GENOMIC DNA]</scope>
    <source>
        <strain evidence="2">WS_2</strain>
    </source>
</reference>
<dbReference type="GO" id="GO:0006450">
    <property type="term" value="P:regulation of translational fidelity"/>
    <property type="evidence" value="ECO:0007669"/>
    <property type="project" value="InterPro"/>
</dbReference>
<comment type="catalytic activity">
    <reaction evidence="1">
        <text>L-glutamyl-tRNA(Gln) + L-glutamine + ATP + H2O = L-glutaminyl-tRNA(Gln) + L-glutamate + ADP + phosphate + H(+)</text>
        <dbReference type="Rhea" id="RHEA:17521"/>
        <dbReference type="Rhea" id="RHEA-COMP:9681"/>
        <dbReference type="Rhea" id="RHEA-COMP:9684"/>
        <dbReference type="ChEBI" id="CHEBI:15377"/>
        <dbReference type="ChEBI" id="CHEBI:15378"/>
        <dbReference type="ChEBI" id="CHEBI:29985"/>
        <dbReference type="ChEBI" id="CHEBI:30616"/>
        <dbReference type="ChEBI" id="CHEBI:43474"/>
        <dbReference type="ChEBI" id="CHEBI:58359"/>
        <dbReference type="ChEBI" id="CHEBI:78520"/>
        <dbReference type="ChEBI" id="CHEBI:78521"/>
        <dbReference type="ChEBI" id="CHEBI:456216"/>
    </reaction>
</comment>
<keyword evidence="1" id="KW-0547">Nucleotide-binding</keyword>
<evidence type="ECO:0000256" key="1">
    <source>
        <dbReference type="HAMAP-Rule" id="MF_00122"/>
    </source>
</evidence>
<organism evidence="2 3">
    <name type="scientific">Eiseniibacteriota bacterium</name>
    <dbReference type="NCBI Taxonomy" id="2212470"/>
    <lineage>
        <taxon>Bacteria</taxon>
        <taxon>Candidatus Eiseniibacteriota</taxon>
    </lineage>
</organism>
<keyword evidence="2" id="KW-0808">Transferase</keyword>
<keyword evidence="1" id="KW-0648">Protein biosynthesis</keyword>
<accession>A0A538T4E9</accession>
<dbReference type="GO" id="GO:0070681">
    <property type="term" value="P:glutaminyl-tRNAGln biosynthesis via transamidation"/>
    <property type="evidence" value="ECO:0007669"/>
    <property type="project" value="TreeGrafter"/>
</dbReference>
<dbReference type="NCBIfam" id="TIGR00135">
    <property type="entry name" value="gatC"/>
    <property type="match status" value="1"/>
</dbReference>
<dbReference type="GO" id="GO:0050566">
    <property type="term" value="F:asparaginyl-tRNA synthase (glutamine-hydrolyzing) activity"/>
    <property type="evidence" value="ECO:0007669"/>
    <property type="project" value="RHEA"/>
</dbReference>
<proteinExistence type="inferred from homology"/>
<comment type="caution">
    <text evidence="2">The sequence shown here is derived from an EMBL/GenBank/DDBJ whole genome shotgun (WGS) entry which is preliminary data.</text>
</comment>
<comment type="function">
    <text evidence="1">Allows the formation of correctly charged Asn-tRNA(Asn) or Gln-tRNA(Gln) through the transamidation of misacylated Asp-tRNA(Asn) or Glu-tRNA(Gln) in organisms which lack either or both of asparaginyl-tRNA or glutaminyl-tRNA synthetases. The reaction takes place in the presence of glutamine and ATP through an activated phospho-Asp-tRNA(Asn) or phospho-Glu-tRNA(Gln).</text>
</comment>
<dbReference type="InterPro" id="IPR003837">
    <property type="entry name" value="GatC"/>
</dbReference>
<dbReference type="EMBL" id="VBOS01000075">
    <property type="protein sequence ID" value="TMQ58497.1"/>
    <property type="molecule type" value="Genomic_DNA"/>
</dbReference>
<dbReference type="GO" id="GO:0050567">
    <property type="term" value="F:glutaminyl-tRNA synthase (glutamine-hydrolyzing) activity"/>
    <property type="evidence" value="ECO:0007669"/>
    <property type="project" value="UniProtKB-UniRule"/>
</dbReference>
<comment type="similarity">
    <text evidence="1">Belongs to the GatC family.</text>
</comment>
<evidence type="ECO:0000313" key="3">
    <source>
        <dbReference type="Proteomes" id="UP000317716"/>
    </source>
</evidence>
<dbReference type="Pfam" id="PF02686">
    <property type="entry name" value="GatC"/>
    <property type="match status" value="1"/>
</dbReference>
<dbReference type="PANTHER" id="PTHR15004:SF0">
    <property type="entry name" value="GLUTAMYL-TRNA(GLN) AMIDOTRANSFERASE SUBUNIT C, MITOCHONDRIAL"/>
    <property type="match status" value="1"/>
</dbReference>